<evidence type="ECO:0000313" key="3">
    <source>
        <dbReference type="EMBL" id="PZF82925.1"/>
    </source>
</evidence>
<dbReference type="InterPro" id="IPR006680">
    <property type="entry name" value="Amidohydro-rel"/>
</dbReference>
<keyword evidence="3" id="KW-0378">Hydrolase</keyword>
<keyword evidence="4" id="KW-1185">Reference proteome</keyword>
<dbReference type="GO" id="GO:0016787">
    <property type="term" value="F:hydrolase activity"/>
    <property type="evidence" value="ECO:0007669"/>
    <property type="project" value="UniProtKB-KW"/>
</dbReference>
<protein>
    <submittedName>
        <fullName evidence="3">Metal-dependent hydrolase</fullName>
    </submittedName>
</protein>
<name>A0A2W2B6L8_9ACTN</name>
<sequence>MIIDVHGHWGPWFFHTDVADAAVNLRVMDECGIDVQLVSAVEAVVYDPLTGNPALLPVLEAQPRLRGLLVVDPRDLDLAASQLSSLLPTGLFVGAKIHTHYAGSPGGSAAMADALTLLASYDLPVLVHTWGEEIVDLADVVARVDGARVVAAHLGGPSWPLAPEAARRSDRIWFEPCWSTPAPGRIRWVLDRIGPERLMFGSDATLIHPAVTLGAIRAAELSPVEEELVMWRNAAELFGLGDAQTLRQPGIQTPSSTV</sequence>
<keyword evidence="1" id="KW-0456">Lyase</keyword>
<gene>
    <name evidence="3" type="ORF">C1I92_14805</name>
</gene>
<comment type="caution">
    <text evidence="3">The sequence shown here is derived from an EMBL/GenBank/DDBJ whole genome shotgun (WGS) entry which is preliminary data.</text>
</comment>
<dbReference type="PANTHER" id="PTHR21240">
    <property type="entry name" value="2-AMINO-3-CARBOXYLMUCONATE-6-SEMIALDEHYDE DECARBOXYLASE"/>
    <property type="match status" value="1"/>
</dbReference>
<evidence type="ECO:0000259" key="2">
    <source>
        <dbReference type="Pfam" id="PF04909"/>
    </source>
</evidence>
<reference evidence="3 4" key="1">
    <citation type="submission" date="2018-01" db="EMBL/GenBank/DDBJ databases">
        <title>Draft genome sequence of Jiangella sp. GTF31.</title>
        <authorList>
            <person name="Sahin N."/>
            <person name="Ay H."/>
            <person name="Saygin H."/>
        </authorList>
    </citation>
    <scope>NUCLEOTIDE SEQUENCE [LARGE SCALE GENOMIC DNA]</scope>
    <source>
        <strain evidence="3 4">GTF31</strain>
    </source>
</reference>
<dbReference type="Pfam" id="PF04909">
    <property type="entry name" value="Amidohydro_2"/>
    <property type="match status" value="1"/>
</dbReference>
<dbReference type="EMBL" id="POTW01000031">
    <property type="protein sequence ID" value="PZF82925.1"/>
    <property type="molecule type" value="Genomic_DNA"/>
</dbReference>
<feature type="domain" description="Amidohydrolase-related" evidence="2">
    <location>
        <begin position="3"/>
        <end position="240"/>
    </location>
</feature>
<accession>A0A2W2B6L8</accession>
<dbReference type="InterPro" id="IPR032466">
    <property type="entry name" value="Metal_Hydrolase"/>
</dbReference>
<proteinExistence type="predicted"/>
<organism evidence="3 4">
    <name type="scientific">Jiangella anatolica</name>
    <dbReference type="NCBI Taxonomy" id="2670374"/>
    <lineage>
        <taxon>Bacteria</taxon>
        <taxon>Bacillati</taxon>
        <taxon>Actinomycetota</taxon>
        <taxon>Actinomycetes</taxon>
        <taxon>Jiangellales</taxon>
        <taxon>Jiangellaceae</taxon>
        <taxon>Jiangella</taxon>
    </lineage>
</organism>
<dbReference type="AlphaFoldDB" id="A0A2W2B6L8"/>
<dbReference type="RefSeq" id="WP_111255425.1">
    <property type="nucleotide sequence ID" value="NZ_POTW01000031.1"/>
</dbReference>
<dbReference type="Proteomes" id="UP000248764">
    <property type="component" value="Unassembled WGS sequence"/>
</dbReference>
<dbReference type="Gene3D" id="3.20.20.140">
    <property type="entry name" value="Metal-dependent hydrolases"/>
    <property type="match status" value="1"/>
</dbReference>
<dbReference type="GO" id="GO:0016831">
    <property type="term" value="F:carboxy-lyase activity"/>
    <property type="evidence" value="ECO:0007669"/>
    <property type="project" value="InterPro"/>
</dbReference>
<dbReference type="SUPFAM" id="SSF51556">
    <property type="entry name" value="Metallo-dependent hydrolases"/>
    <property type="match status" value="1"/>
</dbReference>
<evidence type="ECO:0000313" key="4">
    <source>
        <dbReference type="Proteomes" id="UP000248764"/>
    </source>
</evidence>
<evidence type="ECO:0000256" key="1">
    <source>
        <dbReference type="ARBA" id="ARBA00023239"/>
    </source>
</evidence>
<dbReference type="InterPro" id="IPR032465">
    <property type="entry name" value="ACMSD"/>
</dbReference>